<dbReference type="GO" id="GO:0019343">
    <property type="term" value="P:cysteine biosynthetic process via cystathionine"/>
    <property type="evidence" value="ECO:0007669"/>
    <property type="project" value="TreeGrafter"/>
</dbReference>
<dbReference type="SUPFAM" id="SSF53383">
    <property type="entry name" value="PLP-dependent transferases"/>
    <property type="match status" value="1"/>
</dbReference>
<dbReference type="KEGG" id="cpas:Clopa_4044"/>
<dbReference type="PANTHER" id="PTHR11808:SF15">
    <property type="entry name" value="CYSTATHIONINE GAMMA-LYASE"/>
    <property type="match status" value="1"/>
</dbReference>
<comment type="cofactor">
    <cofactor evidence="1 5">
        <name>pyridoxal 5'-phosphate</name>
        <dbReference type="ChEBI" id="CHEBI:597326"/>
    </cofactor>
</comment>
<dbReference type="OrthoDB" id="9780685at2"/>
<dbReference type="InterPro" id="IPR015422">
    <property type="entry name" value="PyrdxlP-dep_Trfase_small"/>
</dbReference>
<evidence type="ECO:0000256" key="3">
    <source>
        <dbReference type="ARBA" id="ARBA00022898"/>
    </source>
</evidence>
<dbReference type="InterPro" id="IPR000277">
    <property type="entry name" value="Cys/Met-Metab_PyrdxlP-dep_enz"/>
</dbReference>
<dbReference type="EMBL" id="CP003261">
    <property type="protein sequence ID" value="AGK98784.1"/>
    <property type="molecule type" value="Genomic_DNA"/>
</dbReference>
<dbReference type="STRING" id="86416.Clopa_4044"/>
<evidence type="ECO:0000256" key="1">
    <source>
        <dbReference type="ARBA" id="ARBA00001933"/>
    </source>
</evidence>
<dbReference type="Proteomes" id="UP000013523">
    <property type="component" value="Chromosome"/>
</dbReference>
<keyword evidence="3 4" id="KW-0663">Pyridoxal phosphate</keyword>
<evidence type="ECO:0000313" key="7">
    <source>
        <dbReference type="Proteomes" id="UP000013523"/>
    </source>
</evidence>
<name>R4KE09_CLOPA</name>
<dbReference type="PATRIC" id="fig|86416.3.peg.4041"/>
<accession>R4KE09</accession>
<dbReference type="eggNOG" id="COG0626">
    <property type="taxonomic scope" value="Bacteria"/>
</dbReference>
<evidence type="ECO:0000256" key="5">
    <source>
        <dbReference type="RuleBase" id="RU362118"/>
    </source>
</evidence>
<organism evidence="6 7">
    <name type="scientific">Clostridium pasteurianum BC1</name>
    <dbReference type="NCBI Taxonomy" id="86416"/>
    <lineage>
        <taxon>Bacteria</taxon>
        <taxon>Bacillati</taxon>
        <taxon>Bacillota</taxon>
        <taxon>Clostridia</taxon>
        <taxon>Eubacteriales</taxon>
        <taxon>Clostridiaceae</taxon>
        <taxon>Clostridium</taxon>
    </lineage>
</organism>
<proteinExistence type="inferred from homology"/>
<dbReference type="CDD" id="cd00614">
    <property type="entry name" value="CGS_like"/>
    <property type="match status" value="1"/>
</dbReference>
<dbReference type="PIRSF" id="PIRSF001434">
    <property type="entry name" value="CGS"/>
    <property type="match status" value="1"/>
</dbReference>
<feature type="modified residue" description="N6-(pyridoxal phosphate)lysine" evidence="4">
    <location>
        <position position="195"/>
    </location>
</feature>
<keyword evidence="7" id="KW-1185">Reference proteome</keyword>
<reference evidence="6 7" key="1">
    <citation type="submission" date="2012-01" db="EMBL/GenBank/DDBJ databases">
        <title>Complete sequence of chromosome of Clostridium pasteurianum BC1.</title>
        <authorList>
            <consortium name="US DOE Joint Genome Institute"/>
            <person name="Lucas S."/>
            <person name="Han J."/>
            <person name="Lapidus A."/>
            <person name="Cheng J.-F."/>
            <person name="Goodwin L."/>
            <person name="Pitluck S."/>
            <person name="Peters L."/>
            <person name="Mikhailova N."/>
            <person name="Teshima H."/>
            <person name="Detter J.C."/>
            <person name="Han C."/>
            <person name="Tapia R."/>
            <person name="Land M."/>
            <person name="Hauser L."/>
            <person name="Kyrpides N."/>
            <person name="Ivanova N."/>
            <person name="Pagani I."/>
            <person name="Dunn J."/>
            <person name="Taghavi S."/>
            <person name="Francis A."/>
            <person name="van der Lelie D."/>
            <person name="Woyke T."/>
        </authorList>
    </citation>
    <scope>NUCLEOTIDE SEQUENCE [LARGE SCALE GENOMIC DNA]</scope>
    <source>
        <strain evidence="6 7">BC1</strain>
    </source>
</reference>
<dbReference type="Pfam" id="PF01053">
    <property type="entry name" value="Cys_Met_Meta_PP"/>
    <property type="match status" value="1"/>
</dbReference>
<dbReference type="InterPro" id="IPR054542">
    <property type="entry name" value="Cys_met_metab_PP"/>
</dbReference>
<evidence type="ECO:0000256" key="4">
    <source>
        <dbReference type="PIRSR" id="PIRSR001434-2"/>
    </source>
</evidence>
<dbReference type="GO" id="GO:0005737">
    <property type="term" value="C:cytoplasm"/>
    <property type="evidence" value="ECO:0007669"/>
    <property type="project" value="TreeGrafter"/>
</dbReference>
<gene>
    <name evidence="6" type="ORF">Clopa_4044</name>
</gene>
<dbReference type="Gene3D" id="3.40.640.10">
    <property type="entry name" value="Type I PLP-dependent aspartate aminotransferase-like (Major domain)"/>
    <property type="match status" value="1"/>
</dbReference>
<dbReference type="Gene3D" id="3.90.1150.10">
    <property type="entry name" value="Aspartate Aminotransferase, domain 1"/>
    <property type="match status" value="1"/>
</dbReference>
<dbReference type="GO" id="GO:0004123">
    <property type="term" value="F:cystathionine gamma-lyase activity"/>
    <property type="evidence" value="ECO:0007669"/>
    <property type="project" value="TreeGrafter"/>
</dbReference>
<evidence type="ECO:0000313" key="6">
    <source>
        <dbReference type="EMBL" id="AGK98784.1"/>
    </source>
</evidence>
<dbReference type="FunFam" id="3.40.640.10:FF:000009">
    <property type="entry name" value="Cystathionine gamma-synthase homolog"/>
    <property type="match status" value="1"/>
</dbReference>
<dbReference type="GO" id="GO:0003962">
    <property type="term" value="F:cystathionine gamma-synthase activity"/>
    <property type="evidence" value="ECO:0007669"/>
    <property type="project" value="TreeGrafter"/>
</dbReference>
<dbReference type="RefSeq" id="WP_015617059.1">
    <property type="nucleotide sequence ID" value="NC_021182.1"/>
</dbReference>
<keyword evidence="6" id="KW-0456">Lyase</keyword>
<dbReference type="HOGENOM" id="CLU_018986_2_0_9"/>
<dbReference type="InterPro" id="IPR015424">
    <property type="entry name" value="PyrdxlP-dep_Trfase"/>
</dbReference>
<dbReference type="PROSITE" id="PS00868">
    <property type="entry name" value="CYS_MET_METAB_PP"/>
    <property type="match status" value="1"/>
</dbReference>
<dbReference type="AlphaFoldDB" id="R4KE09"/>
<dbReference type="InterPro" id="IPR015421">
    <property type="entry name" value="PyrdxlP-dep_Trfase_major"/>
</dbReference>
<dbReference type="NCBIfam" id="NF005810">
    <property type="entry name" value="PRK07671.1"/>
    <property type="match status" value="1"/>
</dbReference>
<dbReference type="FunFam" id="3.90.1150.10:FF:000112">
    <property type="entry name" value="Cystathionine gamma-lyase, putative"/>
    <property type="match status" value="1"/>
</dbReference>
<protein>
    <submittedName>
        <fullName evidence="6">Cystathionine beta-lyase/cystathionine gamma-synthase</fullName>
    </submittedName>
</protein>
<evidence type="ECO:0000256" key="2">
    <source>
        <dbReference type="ARBA" id="ARBA00009077"/>
    </source>
</evidence>
<dbReference type="PANTHER" id="PTHR11808">
    <property type="entry name" value="TRANS-SULFURATION ENZYME FAMILY MEMBER"/>
    <property type="match status" value="1"/>
</dbReference>
<dbReference type="GO" id="GO:0019346">
    <property type="term" value="P:transsulfuration"/>
    <property type="evidence" value="ECO:0007669"/>
    <property type="project" value="InterPro"/>
</dbReference>
<dbReference type="GO" id="GO:0030170">
    <property type="term" value="F:pyridoxal phosphate binding"/>
    <property type="evidence" value="ECO:0007669"/>
    <property type="project" value="InterPro"/>
</dbReference>
<sequence length="381" mass="41855">MKIESLVIHGGIDGDDKTGAVNVPIYQTSTYKQPSFGHNTGYEYSRTGNPTREALEKLIADLEHGYAGFAFASGMAAITAVISLFKTGDKVIISNNVYGGTFRVLDKVFNHFNIGYKIVDTTDLEAVKNNVDENVKAIYIETPTNPLMDITDIEGISKIAKEKGIFTIVDNTFMTPYLQTPIDLGVDIVVHSATKYLGGHSDVVSGLVVVNSEELAEKLHFIQNSTGGVLGPFDSFLLVRGIKTLAVRMDRHNENSKVISEYLRNREEVEKVYYPGFEDHPGHDIQKKQAKGYGGVISFVLNDKIDYKKFLSSLELITFGESLGGVESLICHPASMTHAAIPYDIRQEVGIVDNLIRLSVGIENSQDLLEDLTAALKESSI</sequence>
<comment type="similarity">
    <text evidence="2 5">Belongs to the trans-sulfuration enzymes family.</text>
</comment>